<dbReference type="WBParaSite" id="maker-unitig_41187-snap-gene-0.1-mRNA-1">
    <property type="protein sequence ID" value="maker-unitig_41187-snap-gene-0.1-mRNA-1"/>
    <property type="gene ID" value="maker-unitig_41187-snap-gene-0.1"/>
</dbReference>
<accession>A0A1I8FNN0</accession>
<protein>
    <submittedName>
        <fullName evidence="2">WAPL domain-containing protein</fullName>
    </submittedName>
</protein>
<name>A0A1I8FNN0_9PLAT</name>
<dbReference type="AlphaFoldDB" id="A0A1I8FNN0"/>
<sequence>RPLSSPSPRLRPAAHSEPDFSLEACRRCLSEIVFLPGCLRFVAAPDGAAERAPAGRLSRSFSQLNWMMSSHGHKWKPELKADLRTVEQEMLDSGLVTSLVDLLLTLLRLRGAYDDDLATGRWSFALLQFGKKPGQILSLIFSPTLLNAQDGGQMLELNTASLVECALGIGYNIMTRSCTERLAEFPSMVDSAKALPGQPCHQGVGSTALIFIAFALATVRLRSFWAPRKASNYADQHPAAGTEGSGAGLRRLLAVAEMSKCINRLALNDANKDLLVELNVLSVVKLMLDSPEAQDVQEGLEISVHAELQPASGRAPSRRSF</sequence>
<keyword evidence="1" id="KW-1185">Reference proteome</keyword>
<evidence type="ECO:0000313" key="2">
    <source>
        <dbReference type="WBParaSite" id="maker-unitig_41187-snap-gene-0.1-mRNA-1"/>
    </source>
</evidence>
<organism evidence="1 2">
    <name type="scientific">Macrostomum lignano</name>
    <dbReference type="NCBI Taxonomy" id="282301"/>
    <lineage>
        <taxon>Eukaryota</taxon>
        <taxon>Metazoa</taxon>
        <taxon>Spiralia</taxon>
        <taxon>Lophotrochozoa</taxon>
        <taxon>Platyhelminthes</taxon>
        <taxon>Rhabditophora</taxon>
        <taxon>Macrostomorpha</taxon>
        <taxon>Macrostomida</taxon>
        <taxon>Macrostomidae</taxon>
        <taxon>Macrostomum</taxon>
    </lineage>
</organism>
<evidence type="ECO:0000313" key="1">
    <source>
        <dbReference type="Proteomes" id="UP000095280"/>
    </source>
</evidence>
<reference evidence="2" key="1">
    <citation type="submission" date="2016-11" db="UniProtKB">
        <authorList>
            <consortium name="WormBaseParasite"/>
        </authorList>
    </citation>
    <scope>IDENTIFICATION</scope>
</reference>
<dbReference type="Proteomes" id="UP000095280">
    <property type="component" value="Unplaced"/>
</dbReference>
<proteinExistence type="predicted"/>